<accession>A0A841DLD2</accession>
<name>A0A841DLD2_9ACTN</name>
<proteinExistence type="predicted"/>
<dbReference type="PANTHER" id="PTHR36505:SF1">
    <property type="entry name" value="BLR1072 PROTEIN"/>
    <property type="match status" value="1"/>
</dbReference>
<dbReference type="EMBL" id="JACHNF010000001">
    <property type="protein sequence ID" value="MBB5977845.1"/>
    <property type="molecule type" value="Genomic_DNA"/>
</dbReference>
<keyword evidence="3" id="KW-1185">Reference proteome</keyword>
<dbReference type="GO" id="GO:0030077">
    <property type="term" value="C:plasma membrane light-harvesting complex"/>
    <property type="evidence" value="ECO:0007669"/>
    <property type="project" value="InterPro"/>
</dbReference>
<dbReference type="SUPFAM" id="SSF50346">
    <property type="entry name" value="PRC-barrel domain"/>
    <property type="match status" value="1"/>
</dbReference>
<protein>
    <submittedName>
        <fullName evidence="2">Sporulation protein YlmC with PRC-barrel domain</fullName>
    </submittedName>
</protein>
<evidence type="ECO:0000259" key="1">
    <source>
        <dbReference type="Pfam" id="PF05239"/>
    </source>
</evidence>
<dbReference type="Proteomes" id="UP000558997">
    <property type="component" value="Unassembled WGS sequence"/>
</dbReference>
<sequence length="143" mass="15631">MTEDVPIGLIRLDDTDLMLAKPEDDVRGTTVVGSDGEEIGKVSTLFIDADERRVRLLDVASGGLLGMGAEHRLIPVDAVVEVTAEQVTIGKTRSEIASAPGYDPDLEEFKPTDDLNSLYGYYGMTPYWAPGCRYPGYPGYPFR</sequence>
<dbReference type="AlphaFoldDB" id="A0A841DLD2"/>
<dbReference type="RefSeq" id="WP_184831996.1">
    <property type="nucleotide sequence ID" value="NZ_BAAAVN010000011.1"/>
</dbReference>
<comment type="caution">
    <text evidence="2">The sequence shown here is derived from an EMBL/GenBank/DDBJ whole genome shotgun (WGS) entry which is preliminary data.</text>
</comment>
<reference evidence="2 3" key="1">
    <citation type="submission" date="2020-08" db="EMBL/GenBank/DDBJ databases">
        <title>Sequencing the genomes of 1000 actinobacteria strains.</title>
        <authorList>
            <person name="Klenk H.-P."/>
        </authorList>
    </citation>
    <scope>NUCLEOTIDE SEQUENCE [LARGE SCALE GENOMIC DNA]</scope>
    <source>
        <strain evidence="2 3">DSM 17294</strain>
    </source>
</reference>
<dbReference type="PANTHER" id="PTHR36505">
    <property type="entry name" value="BLR1072 PROTEIN"/>
    <property type="match status" value="1"/>
</dbReference>
<dbReference type="InterPro" id="IPR011033">
    <property type="entry name" value="PRC_barrel-like_sf"/>
</dbReference>
<dbReference type="InterPro" id="IPR027275">
    <property type="entry name" value="PRC-brl_dom"/>
</dbReference>
<dbReference type="Pfam" id="PF05239">
    <property type="entry name" value="PRC"/>
    <property type="match status" value="1"/>
</dbReference>
<organism evidence="2 3">
    <name type="scientific">Kribbella solani</name>
    <dbReference type="NCBI Taxonomy" id="236067"/>
    <lineage>
        <taxon>Bacteria</taxon>
        <taxon>Bacillati</taxon>
        <taxon>Actinomycetota</taxon>
        <taxon>Actinomycetes</taxon>
        <taxon>Propionibacteriales</taxon>
        <taxon>Kribbellaceae</taxon>
        <taxon>Kribbella</taxon>
    </lineage>
</organism>
<dbReference type="GO" id="GO:0019684">
    <property type="term" value="P:photosynthesis, light reaction"/>
    <property type="evidence" value="ECO:0007669"/>
    <property type="project" value="InterPro"/>
</dbReference>
<dbReference type="InterPro" id="IPR014747">
    <property type="entry name" value="Bac_photo_RC_H_C"/>
</dbReference>
<dbReference type="Gene3D" id="3.90.50.10">
    <property type="entry name" value="Photosynthetic Reaction Center, subunit H, domain 2"/>
    <property type="match status" value="1"/>
</dbReference>
<evidence type="ECO:0000313" key="2">
    <source>
        <dbReference type="EMBL" id="MBB5977845.1"/>
    </source>
</evidence>
<evidence type="ECO:0000313" key="3">
    <source>
        <dbReference type="Proteomes" id="UP000558997"/>
    </source>
</evidence>
<feature type="domain" description="PRC-barrel" evidence="1">
    <location>
        <begin position="25"/>
        <end position="85"/>
    </location>
</feature>
<gene>
    <name evidence="2" type="ORF">HDA44_001186</name>
</gene>